<dbReference type="GO" id="GO:0005886">
    <property type="term" value="C:plasma membrane"/>
    <property type="evidence" value="ECO:0007669"/>
    <property type="project" value="UniProtKB-SubCell"/>
</dbReference>
<gene>
    <name evidence="7" type="ORF">B5K06_01075</name>
</gene>
<comment type="subcellular location">
    <subcellularLocation>
        <location evidence="1">Cell membrane</location>
        <topology evidence="1">Multi-pass membrane protein</topology>
    </subcellularLocation>
</comment>
<protein>
    <submittedName>
        <fullName evidence="7">Threonine transporter</fullName>
    </submittedName>
</protein>
<dbReference type="InterPro" id="IPR001123">
    <property type="entry name" value="LeuE-type"/>
</dbReference>
<evidence type="ECO:0000256" key="3">
    <source>
        <dbReference type="ARBA" id="ARBA00022692"/>
    </source>
</evidence>
<evidence type="ECO:0000313" key="8">
    <source>
        <dbReference type="Proteomes" id="UP000254939"/>
    </source>
</evidence>
<keyword evidence="2" id="KW-1003">Cell membrane</keyword>
<name>A0A370KX26_9HYPH</name>
<comment type="caution">
    <text evidence="7">The sequence shown here is derived from an EMBL/GenBank/DDBJ whole genome shotgun (WGS) entry which is preliminary data.</text>
</comment>
<accession>A0A370KX26</accession>
<keyword evidence="4 6" id="KW-1133">Transmembrane helix</keyword>
<dbReference type="AlphaFoldDB" id="A0A370KX26"/>
<dbReference type="EMBL" id="NAAC01000001">
    <property type="protein sequence ID" value="RDJ16998.1"/>
    <property type="molecule type" value="Genomic_DNA"/>
</dbReference>
<feature type="transmembrane region" description="Helical" evidence="6">
    <location>
        <begin position="110"/>
        <end position="140"/>
    </location>
</feature>
<feature type="transmembrane region" description="Helical" evidence="6">
    <location>
        <begin position="6"/>
        <end position="28"/>
    </location>
</feature>
<sequence length="210" mass="21811">MSSASIFLSIIAALSIGAMSPGPSFVLVSRIAMSRSRLDGLVAALGMGIGGVVFSVLALAGLTALLAQFEWLYLALKVAGGAYLVYIAVKIWRGARKPIHIGDAGSDNRALARSFATALLTQLSNPKAIVVYASIFAALLPKTVPLGLIFALPVGVFAVEAGWYAVVALAFSAKHPRRLYLAAKTWIDRLAGTVMAGLGVQLVTSGLAGR</sequence>
<dbReference type="OrthoDB" id="7346064at2"/>
<keyword evidence="5 6" id="KW-0472">Membrane</keyword>
<feature type="transmembrane region" description="Helical" evidence="6">
    <location>
        <begin position="146"/>
        <end position="171"/>
    </location>
</feature>
<dbReference type="PANTHER" id="PTHR30086:SF19">
    <property type="entry name" value="THREONINE EFFLUX PROTEIN"/>
    <property type="match status" value="1"/>
</dbReference>
<dbReference type="Proteomes" id="UP000254939">
    <property type="component" value="Unassembled WGS sequence"/>
</dbReference>
<dbReference type="PANTHER" id="PTHR30086">
    <property type="entry name" value="ARGININE EXPORTER PROTEIN ARGO"/>
    <property type="match status" value="1"/>
</dbReference>
<evidence type="ECO:0000313" key="7">
    <source>
        <dbReference type="EMBL" id="RDJ16998.1"/>
    </source>
</evidence>
<dbReference type="Pfam" id="PF01810">
    <property type="entry name" value="LysE"/>
    <property type="match status" value="1"/>
</dbReference>
<reference evidence="7 8" key="1">
    <citation type="submission" date="2017-03" db="EMBL/GenBank/DDBJ databases">
        <title>Genome analysis of Rhizobial strains effectives or ineffectives for nitrogen fixation isolated from bean seeds.</title>
        <authorList>
            <person name="Peralta H."/>
            <person name="Aguilar-Vera A."/>
            <person name="Mora Y."/>
            <person name="Vargas-Lagunas C."/>
            <person name="Girard L."/>
            <person name="Mora J."/>
        </authorList>
    </citation>
    <scope>NUCLEOTIDE SEQUENCE [LARGE SCALE GENOMIC DNA]</scope>
    <source>
        <strain evidence="7 8">CCGM3</strain>
    </source>
</reference>
<evidence type="ECO:0000256" key="1">
    <source>
        <dbReference type="ARBA" id="ARBA00004651"/>
    </source>
</evidence>
<evidence type="ECO:0000256" key="4">
    <source>
        <dbReference type="ARBA" id="ARBA00022989"/>
    </source>
</evidence>
<evidence type="ECO:0000256" key="5">
    <source>
        <dbReference type="ARBA" id="ARBA00023136"/>
    </source>
</evidence>
<proteinExistence type="predicted"/>
<feature type="transmembrane region" description="Helical" evidence="6">
    <location>
        <begin position="40"/>
        <end position="65"/>
    </location>
</feature>
<keyword evidence="3 6" id="KW-0812">Transmembrane</keyword>
<dbReference type="GO" id="GO:0015171">
    <property type="term" value="F:amino acid transmembrane transporter activity"/>
    <property type="evidence" value="ECO:0007669"/>
    <property type="project" value="TreeGrafter"/>
</dbReference>
<evidence type="ECO:0000256" key="2">
    <source>
        <dbReference type="ARBA" id="ARBA00022475"/>
    </source>
</evidence>
<feature type="transmembrane region" description="Helical" evidence="6">
    <location>
        <begin position="71"/>
        <end position="89"/>
    </location>
</feature>
<dbReference type="RefSeq" id="WP_114710679.1">
    <property type="nucleotide sequence ID" value="NZ_KZ857258.1"/>
</dbReference>
<organism evidence="7 8">
    <name type="scientific">Rhizobium grahamii</name>
    <dbReference type="NCBI Taxonomy" id="1120045"/>
    <lineage>
        <taxon>Bacteria</taxon>
        <taxon>Pseudomonadati</taxon>
        <taxon>Pseudomonadota</taxon>
        <taxon>Alphaproteobacteria</taxon>
        <taxon>Hyphomicrobiales</taxon>
        <taxon>Rhizobiaceae</taxon>
        <taxon>Rhizobium/Agrobacterium group</taxon>
        <taxon>Rhizobium</taxon>
    </lineage>
</organism>
<evidence type="ECO:0000256" key="6">
    <source>
        <dbReference type="SAM" id="Phobius"/>
    </source>
</evidence>